<evidence type="ECO:0000313" key="1">
    <source>
        <dbReference type="EMBL" id="SOC21550.1"/>
    </source>
</evidence>
<protein>
    <submittedName>
        <fullName evidence="1">Uncharacterized protein</fullName>
    </submittedName>
</protein>
<name>A0A285TH89_9PROT</name>
<dbReference type="AlphaFoldDB" id="A0A285TH89"/>
<dbReference type="Proteomes" id="UP000219068">
    <property type="component" value="Unassembled WGS sequence"/>
</dbReference>
<organism evidence="1 2">
    <name type="scientific">Thalassospira xiamenensis</name>
    <dbReference type="NCBI Taxonomy" id="220697"/>
    <lineage>
        <taxon>Bacteria</taxon>
        <taxon>Pseudomonadati</taxon>
        <taxon>Pseudomonadota</taxon>
        <taxon>Alphaproteobacteria</taxon>
        <taxon>Rhodospirillales</taxon>
        <taxon>Thalassospiraceae</taxon>
        <taxon>Thalassospira</taxon>
    </lineage>
</organism>
<reference evidence="1 2" key="1">
    <citation type="submission" date="2017-08" db="EMBL/GenBank/DDBJ databases">
        <authorList>
            <person name="de Groot N.N."/>
        </authorList>
    </citation>
    <scope>NUCLEOTIDE SEQUENCE [LARGE SCALE GENOMIC DNA]</scope>
    <source>
        <strain evidence="1 2">USBA 78</strain>
    </source>
</reference>
<gene>
    <name evidence="1" type="ORF">SAMN05428964_103437</name>
</gene>
<accession>A0A285TH89</accession>
<sequence length="135" mass="14880">MLPIAYPATKMDVTRNDSGEVLLSIVLPKGTSLVCPVITFGQAGDRWVANISEQGKAERIILPYVHDTAVEWISSVPRHSEALTKGRTPIPGDPRKFGTHYLLVCEVVNDTPIGSYFARIKDKPYTEELVLDQAS</sequence>
<dbReference type="EMBL" id="OBMM01000003">
    <property type="protein sequence ID" value="SOC21550.1"/>
    <property type="molecule type" value="Genomic_DNA"/>
</dbReference>
<dbReference type="RefSeq" id="WP_142994509.1">
    <property type="nucleotide sequence ID" value="NZ_OBMM01000003.1"/>
</dbReference>
<proteinExistence type="predicted"/>
<evidence type="ECO:0000313" key="2">
    <source>
        <dbReference type="Proteomes" id="UP000219068"/>
    </source>
</evidence>